<feature type="domain" description="Gamma-glutamylcyclotransferase AIG2-like" evidence="4">
    <location>
        <begin position="8"/>
        <end position="134"/>
    </location>
</feature>
<keyword evidence="2" id="KW-0808">Transferase</keyword>
<dbReference type="InterPro" id="IPR009288">
    <property type="entry name" value="AIG2-like_dom"/>
</dbReference>
<dbReference type="PANTHER" id="PTHR31544:SF2">
    <property type="entry name" value="AIG2-LIKE PROTEIN D"/>
    <property type="match status" value="1"/>
</dbReference>
<sequence>MSGEGSAFVYGTLMAREIFFSVCYNDESPPKVIRDLHTFTPAVLRDFCRHRVKFADYPGAVPEAGHQIKGVLVTGLTDANIEKLDYFEGSEYERRRVQVQVLEKVGDDEVPGKEASTFVYVFLKADDLEKREWDFEEFRRDKMSIWTRRGLGAYDENDGSSNKH</sequence>
<dbReference type="InterPro" id="IPR036568">
    <property type="entry name" value="GGCT-like_sf"/>
</dbReference>
<evidence type="ECO:0000256" key="3">
    <source>
        <dbReference type="ARBA" id="ARBA00030602"/>
    </source>
</evidence>
<gene>
    <name evidence="5" type="ORF">C2857_005246</name>
</gene>
<organism evidence="5 6">
    <name type="scientific">Epichloe festucae (strain Fl1)</name>
    <dbReference type="NCBI Taxonomy" id="877507"/>
    <lineage>
        <taxon>Eukaryota</taxon>
        <taxon>Fungi</taxon>
        <taxon>Dikarya</taxon>
        <taxon>Ascomycota</taxon>
        <taxon>Pezizomycotina</taxon>
        <taxon>Sordariomycetes</taxon>
        <taxon>Hypocreomycetidae</taxon>
        <taxon>Hypocreales</taxon>
        <taxon>Clavicipitaceae</taxon>
        <taxon>Epichloe</taxon>
    </lineage>
</organism>
<dbReference type="Gene3D" id="3.10.490.10">
    <property type="entry name" value="Gamma-glutamyl cyclotransferase-like"/>
    <property type="match status" value="1"/>
</dbReference>
<comment type="similarity">
    <text evidence="1">Belongs to the gamma-glutamylcyclotransferase family.</text>
</comment>
<dbReference type="EMBL" id="CP031386">
    <property type="protein sequence ID" value="QPG96783.1"/>
    <property type="molecule type" value="Genomic_DNA"/>
</dbReference>
<evidence type="ECO:0000313" key="6">
    <source>
        <dbReference type="Proteomes" id="UP000594364"/>
    </source>
</evidence>
<dbReference type="GO" id="GO:0016740">
    <property type="term" value="F:transferase activity"/>
    <property type="evidence" value="ECO:0007669"/>
    <property type="project" value="UniProtKB-KW"/>
</dbReference>
<dbReference type="SUPFAM" id="SSF110857">
    <property type="entry name" value="Gamma-glutamyl cyclotransferase-like"/>
    <property type="match status" value="1"/>
</dbReference>
<evidence type="ECO:0000313" key="5">
    <source>
        <dbReference type="EMBL" id="QPG96783.1"/>
    </source>
</evidence>
<dbReference type="AlphaFoldDB" id="A0A7S9KPJ7"/>
<dbReference type="CDD" id="cd06661">
    <property type="entry name" value="GGCT_like"/>
    <property type="match status" value="1"/>
</dbReference>
<evidence type="ECO:0000256" key="2">
    <source>
        <dbReference type="ARBA" id="ARBA00022679"/>
    </source>
</evidence>
<evidence type="ECO:0000259" key="4">
    <source>
        <dbReference type="Pfam" id="PF06094"/>
    </source>
</evidence>
<reference evidence="5 6" key="1">
    <citation type="journal article" date="2018" name="PLoS Genet.">
        <title>Repeat elements organise 3D genome structure and mediate transcription in the filamentous fungus Epichloe festucae.</title>
        <authorList>
            <person name="Winter D.J."/>
            <person name="Ganley A.R.D."/>
            <person name="Young C.A."/>
            <person name="Liachko I."/>
            <person name="Schardl C.L."/>
            <person name="Dupont P.Y."/>
            <person name="Berry D."/>
            <person name="Ram A."/>
            <person name="Scott B."/>
            <person name="Cox M.P."/>
        </authorList>
    </citation>
    <scope>NUCLEOTIDE SEQUENCE [LARGE SCALE GENOMIC DNA]</scope>
    <source>
        <strain evidence="5 6">Fl1</strain>
    </source>
</reference>
<dbReference type="Proteomes" id="UP000594364">
    <property type="component" value="Chromosome 2"/>
</dbReference>
<dbReference type="PANTHER" id="PTHR31544">
    <property type="entry name" value="AIG2-LIKE PROTEIN D"/>
    <property type="match status" value="1"/>
</dbReference>
<keyword evidence="6" id="KW-1185">Reference proteome</keyword>
<protein>
    <recommendedName>
        <fullName evidence="3">Putative gamma-glutamylcyclotransferase</fullName>
    </recommendedName>
</protein>
<name>A0A7S9KPJ7_EPIFF</name>
<dbReference type="Pfam" id="PF06094">
    <property type="entry name" value="GGACT"/>
    <property type="match status" value="1"/>
</dbReference>
<dbReference type="OrthoDB" id="1044435at2759"/>
<evidence type="ECO:0000256" key="1">
    <source>
        <dbReference type="ARBA" id="ARBA00008861"/>
    </source>
</evidence>
<dbReference type="InterPro" id="IPR045038">
    <property type="entry name" value="AIG2-like"/>
</dbReference>
<dbReference type="InterPro" id="IPR013024">
    <property type="entry name" value="GGCT-like"/>
</dbReference>
<accession>A0A7S9KPJ7</accession>
<proteinExistence type="inferred from homology"/>